<organism evidence="2 3">
    <name type="scientific">candidate division MSBL1 archaeon SCGC-AAA259D18</name>
    <dbReference type="NCBI Taxonomy" id="1698262"/>
    <lineage>
        <taxon>Archaea</taxon>
        <taxon>Methanobacteriati</taxon>
        <taxon>Methanobacteriota</taxon>
        <taxon>candidate division MSBL1</taxon>
    </lineage>
</organism>
<evidence type="ECO:0000313" key="3">
    <source>
        <dbReference type="Proteomes" id="UP000070195"/>
    </source>
</evidence>
<comment type="caution">
    <text evidence="2">The sequence shown here is derived from an EMBL/GenBank/DDBJ whole genome shotgun (WGS) entry which is preliminary data.</text>
</comment>
<accession>A0A133UC63</accession>
<evidence type="ECO:0000313" key="2">
    <source>
        <dbReference type="EMBL" id="KXA91773.1"/>
    </source>
</evidence>
<dbReference type="EMBL" id="LHXM01000014">
    <property type="protein sequence ID" value="KXA91773.1"/>
    <property type="molecule type" value="Genomic_DNA"/>
</dbReference>
<feature type="compositionally biased region" description="Basic and acidic residues" evidence="1">
    <location>
        <begin position="1"/>
        <end position="35"/>
    </location>
</feature>
<name>A0A133UC63_9EURY</name>
<dbReference type="AlphaFoldDB" id="A0A133UC63"/>
<feature type="region of interest" description="Disordered" evidence="1">
    <location>
        <begin position="1"/>
        <end position="59"/>
    </location>
</feature>
<dbReference type="Proteomes" id="UP000070195">
    <property type="component" value="Unassembled WGS sequence"/>
</dbReference>
<evidence type="ECO:0000256" key="1">
    <source>
        <dbReference type="SAM" id="MobiDB-lite"/>
    </source>
</evidence>
<protein>
    <submittedName>
        <fullName evidence="2">Uncharacterized protein</fullName>
    </submittedName>
</protein>
<sequence length="92" mass="10979">MMDMPEEKESEKKERETLKESPEKMEKMQELDQSKKMPKTLRNPPLLSRMANMGAPTQDRIITETIKRLQKDMSDIKNYLREILEILKVQEK</sequence>
<proteinExistence type="predicted"/>
<keyword evidence="3" id="KW-1185">Reference proteome</keyword>
<reference evidence="2 3" key="1">
    <citation type="journal article" date="2016" name="Sci. Rep.">
        <title>Metabolic traits of an uncultured archaeal lineage -MSBL1- from brine pools of the Red Sea.</title>
        <authorList>
            <person name="Mwirichia R."/>
            <person name="Alam I."/>
            <person name="Rashid M."/>
            <person name="Vinu M."/>
            <person name="Ba-Alawi W."/>
            <person name="Anthony Kamau A."/>
            <person name="Kamanda Ngugi D."/>
            <person name="Goker M."/>
            <person name="Klenk H.P."/>
            <person name="Bajic V."/>
            <person name="Stingl U."/>
        </authorList>
    </citation>
    <scope>NUCLEOTIDE SEQUENCE [LARGE SCALE GENOMIC DNA]</scope>
    <source>
        <strain evidence="2">SCGC-AAA259D18</strain>
    </source>
</reference>
<gene>
    <name evidence="2" type="ORF">AKJ63_00990</name>
</gene>